<reference evidence="6" key="1">
    <citation type="submission" date="2006-10" db="EMBL/GenBank/DDBJ databases">
        <authorList>
            <person name="Amadeo P."/>
            <person name="Zhao Q."/>
            <person name="Wortman J."/>
            <person name="Fraser-Liggett C."/>
            <person name="Carlton J."/>
        </authorList>
    </citation>
    <scope>NUCLEOTIDE SEQUENCE</scope>
    <source>
        <strain evidence="6">G3</strain>
    </source>
</reference>
<evidence type="ECO:0000256" key="3">
    <source>
        <dbReference type="ARBA" id="ARBA00023187"/>
    </source>
</evidence>
<dbReference type="STRING" id="5722.A2DLL0"/>
<dbReference type="KEGG" id="tva:5464153"/>
<dbReference type="VEuPathDB" id="TrichDB:TVAG_062480"/>
<accession>A2DLL0</accession>
<dbReference type="SMART" id="SM00360">
    <property type="entry name" value="RRM"/>
    <property type="match status" value="3"/>
</dbReference>
<evidence type="ECO:0000259" key="5">
    <source>
        <dbReference type="PROSITE" id="PS50102"/>
    </source>
</evidence>
<gene>
    <name evidence="6" type="ORF">TVAG_062480</name>
</gene>
<evidence type="ECO:0000313" key="7">
    <source>
        <dbReference type="Proteomes" id="UP000001542"/>
    </source>
</evidence>
<dbReference type="GO" id="GO:0008187">
    <property type="term" value="F:poly-pyrimidine tract binding"/>
    <property type="evidence" value="ECO:0000318"/>
    <property type="project" value="GO_Central"/>
</dbReference>
<evidence type="ECO:0000256" key="4">
    <source>
        <dbReference type="PROSITE-ProRule" id="PRU00176"/>
    </source>
</evidence>
<dbReference type="Gene3D" id="3.30.70.330">
    <property type="match status" value="3"/>
</dbReference>
<evidence type="ECO:0000256" key="2">
    <source>
        <dbReference type="ARBA" id="ARBA00022884"/>
    </source>
</evidence>
<dbReference type="PROSITE" id="PS50102">
    <property type="entry name" value="RRM"/>
    <property type="match status" value="2"/>
</dbReference>
<dbReference type="GO" id="GO:0071004">
    <property type="term" value="C:U2-type prespliceosome"/>
    <property type="evidence" value="ECO:0000318"/>
    <property type="project" value="GO_Central"/>
</dbReference>
<keyword evidence="2 4" id="KW-0694">RNA-binding</keyword>
<keyword evidence="3" id="KW-0508">mRNA splicing</keyword>
<dbReference type="InterPro" id="IPR012677">
    <property type="entry name" value="Nucleotide-bd_a/b_plait_sf"/>
</dbReference>
<dbReference type="RefSeq" id="XP_001579629.1">
    <property type="nucleotide sequence ID" value="XM_001579579.1"/>
</dbReference>
<protein>
    <recommendedName>
        <fullName evidence="5">RRM domain-containing protein</fullName>
    </recommendedName>
</protein>
<dbReference type="OrthoDB" id="10266058at2759"/>
<dbReference type="GO" id="GO:0000243">
    <property type="term" value="C:commitment complex"/>
    <property type="evidence" value="ECO:0000318"/>
    <property type="project" value="GO_Central"/>
</dbReference>
<evidence type="ECO:0000313" key="6">
    <source>
        <dbReference type="EMBL" id="EAY18643.1"/>
    </source>
</evidence>
<dbReference type="InParanoid" id="A2DLL0"/>
<dbReference type="AlphaFoldDB" id="A2DLL0"/>
<keyword evidence="7" id="KW-1185">Reference proteome</keyword>
<name>A2DLL0_TRIV3</name>
<organism evidence="6 7">
    <name type="scientific">Trichomonas vaginalis (strain ATCC PRA-98 / G3)</name>
    <dbReference type="NCBI Taxonomy" id="412133"/>
    <lineage>
        <taxon>Eukaryota</taxon>
        <taxon>Metamonada</taxon>
        <taxon>Parabasalia</taxon>
        <taxon>Trichomonadida</taxon>
        <taxon>Trichomonadidae</taxon>
        <taxon>Trichomonas</taxon>
    </lineage>
</organism>
<dbReference type="Pfam" id="PF00076">
    <property type="entry name" value="RRM_1"/>
    <property type="match status" value="1"/>
</dbReference>
<dbReference type="PANTHER" id="PTHR23139">
    <property type="entry name" value="RNA-BINDING PROTEIN"/>
    <property type="match status" value="1"/>
</dbReference>
<feature type="domain" description="RRM" evidence="5">
    <location>
        <begin position="172"/>
        <end position="244"/>
    </location>
</feature>
<dbReference type="CDD" id="cd12232">
    <property type="entry name" value="RRM3_U2AF65"/>
    <property type="match status" value="1"/>
</dbReference>
<dbReference type="GO" id="GO:0030628">
    <property type="term" value="F:pre-mRNA 3'-splice site binding"/>
    <property type="evidence" value="ECO:0000318"/>
    <property type="project" value="GO_Central"/>
</dbReference>
<dbReference type="GO" id="GO:0089701">
    <property type="term" value="C:U2AF complex"/>
    <property type="evidence" value="ECO:0000318"/>
    <property type="project" value="GO_Central"/>
</dbReference>
<dbReference type="Proteomes" id="UP000001542">
    <property type="component" value="Unassembled WGS sequence"/>
</dbReference>
<dbReference type="InterPro" id="IPR000504">
    <property type="entry name" value="RRM_dom"/>
</dbReference>
<dbReference type="InterPro" id="IPR035979">
    <property type="entry name" value="RBD_domain_sf"/>
</dbReference>
<dbReference type="EMBL" id="DS113216">
    <property type="protein sequence ID" value="EAY18643.1"/>
    <property type="molecule type" value="Genomic_DNA"/>
</dbReference>
<dbReference type="VEuPathDB" id="TrichDB:TVAGG3_0580360"/>
<reference evidence="6" key="2">
    <citation type="journal article" date="2007" name="Science">
        <title>Draft genome sequence of the sexually transmitted pathogen Trichomonas vaginalis.</title>
        <authorList>
            <person name="Carlton J.M."/>
            <person name="Hirt R.P."/>
            <person name="Silva J.C."/>
            <person name="Delcher A.L."/>
            <person name="Schatz M."/>
            <person name="Zhao Q."/>
            <person name="Wortman J.R."/>
            <person name="Bidwell S.L."/>
            <person name="Alsmark U.C.M."/>
            <person name="Besteiro S."/>
            <person name="Sicheritz-Ponten T."/>
            <person name="Noel C.J."/>
            <person name="Dacks J.B."/>
            <person name="Foster P.G."/>
            <person name="Simillion C."/>
            <person name="Van de Peer Y."/>
            <person name="Miranda-Saavedra D."/>
            <person name="Barton G.J."/>
            <person name="Westrop G.D."/>
            <person name="Mueller S."/>
            <person name="Dessi D."/>
            <person name="Fiori P.L."/>
            <person name="Ren Q."/>
            <person name="Paulsen I."/>
            <person name="Zhang H."/>
            <person name="Bastida-Corcuera F.D."/>
            <person name="Simoes-Barbosa A."/>
            <person name="Brown M.T."/>
            <person name="Hayes R.D."/>
            <person name="Mukherjee M."/>
            <person name="Okumura C.Y."/>
            <person name="Schneider R."/>
            <person name="Smith A.J."/>
            <person name="Vanacova S."/>
            <person name="Villalvazo M."/>
            <person name="Haas B.J."/>
            <person name="Pertea M."/>
            <person name="Feldblyum T.V."/>
            <person name="Utterback T.R."/>
            <person name="Shu C.L."/>
            <person name="Osoegawa K."/>
            <person name="de Jong P.J."/>
            <person name="Hrdy I."/>
            <person name="Horvathova L."/>
            <person name="Zubacova Z."/>
            <person name="Dolezal P."/>
            <person name="Malik S.B."/>
            <person name="Logsdon J.M. Jr."/>
            <person name="Henze K."/>
            <person name="Gupta A."/>
            <person name="Wang C.C."/>
            <person name="Dunne R.L."/>
            <person name="Upcroft J.A."/>
            <person name="Upcroft P."/>
            <person name="White O."/>
            <person name="Salzberg S.L."/>
            <person name="Tang P."/>
            <person name="Chiu C.-H."/>
            <person name="Lee Y.-S."/>
            <person name="Embley T.M."/>
            <person name="Coombs G.H."/>
            <person name="Mottram J.C."/>
            <person name="Tachezy J."/>
            <person name="Fraser-Liggett C.M."/>
            <person name="Johnson P.J."/>
        </authorList>
    </citation>
    <scope>NUCLEOTIDE SEQUENCE [LARGE SCALE GENOMIC DNA]</scope>
    <source>
        <strain evidence="6">G3</strain>
    </source>
</reference>
<dbReference type="GO" id="GO:0000245">
    <property type="term" value="P:spliceosomal complex assembly"/>
    <property type="evidence" value="ECO:0000318"/>
    <property type="project" value="GO_Central"/>
</dbReference>
<feature type="domain" description="RRM" evidence="5">
    <location>
        <begin position="310"/>
        <end position="397"/>
    </location>
</feature>
<sequence>MYDQSFQNPPHLRGGWFVGPEEYEQMGYTLGLPPGIKMPLKPEILELVEKIKKTNGIAIPSHIPINQELIKRKIMATNIPTGTSVEDFKNLIVSTLLKRKLITDTDPIENIEYMTQKFTAIIEFKSHKDAEACMLLEKTLIINNYTINLFWYNEGNLNVASELQLSESKYSNPIYVQIPSTTIQEDNIRALFEPEFPIKEVIIQQETDYAFVELNDPYKAHLAAYTVNGKQVEDKTVTARVCYNENPDDLDISQNELIRNQIADGGQNYYSVINRKLLENPNLIDILNTNINPSVVITPDVEKLQPESGTFLYIYNIAKSVIVFEHDLIEELIIDIQQECSKFGNVLDVEVEQLPIRSDYAVIKVKFSTPSEAKAAQLALSGRRYGGRVVITSVEDK</sequence>
<keyword evidence="1" id="KW-0507">mRNA processing</keyword>
<dbReference type="GO" id="GO:0016607">
    <property type="term" value="C:nuclear speck"/>
    <property type="evidence" value="ECO:0000318"/>
    <property type="project" value="GO_Central"/>
</dbReference>
<evidence type="ECO:0000256" key="1">
    <source>
        <dbReference type="ARBA" id="ARBA00022664"/>
    </source>
</evidence>
<dbReference type="SUPFAM" id="SSF54928">
    <property type="entry name" value="RNA-binding domain, RBD"/>
    <property type="match status" value="2"/>
</dbReference>
<proteinExistence type="predicted"/>